<dbReference type="GO" id="GO:0022625">
    <property type="term" value="C:cytosolic large ribosomal subunit"/>
    <property type="evidence" value="ECO:0007669"/>
    <property type="project" value="InterPro"/>
</dbReference>
<reference evidence="5 6" key="1">
    <citation type="submission" date="2015-03" db="EMBL/GenBank/DDBJ databases">
        <title>RNA-seq based gene annotation and comparative genomics of four Zymoseptoria species reveal species-specific pathogenicity related genes and transposable element activity.</title>
        <authorList>
            <person name="Grandaubert J."/>
            <person name="Bhattacharyya A."/>
            <person name="Stukenbrock E.H."/>
        </authorList>
    </citation>
    <scope>NUCLEOTIDE SEQUENCE [LARGE SCALE GENOMIC DNA]</scope>
    <source>
        <strain evidence="5 6">Zb18110</strain>
    </source>
</reference>
<evidence type="ECO:0000256" key="4">
    <source>
        <dbReference type="SAM" id="Coils"/>
    </source>
</evidence>
<name>A0A0F4GSJ0_9PEZI</name>
<keyword evidence="2 5" id="KW-0689">Ribosomal protein</keyword>
<dbReference type="GO" id="GO:0030684">
    <property type="term" value="C:preribosome"/>
    <property type="evidence" value="ECO:0007669"/>
    <property type="project" value="UniProtKB-ARBA"/>
</dbReference>
<dbReference type="GO" id="GO:0003729">
    <property type="term" value="F:mRNA binding"/>
    <property type="evidence" value="ECO:0007669"/>
    <property type="project" value="TreeGrafter"/>
</dbReference>
<dbReference type="CDD" id="cd00427">
    <property type="entry name" value="Ribosomal_L29_HIP"/>
    <property type="match status" value="1"/>
</dbReference>
<dbReference type="Gene3D" id="6.10.250.3450">
    <property type="match status" value="1"/>
</dbReference>
<sequence length="128" mass="14900">MSTSGKVKAAQLWGKNKDELQKQLDELKQELVQLRTQKIAGGAQSKLNKIHDVRKSIARVLTIINANQRSQLRLFYKNKKYMPLDLRPKQTRAIRRRLSPAEAKLVTEKQKKRQRHFPQRNFAVKAIA</sequence>
<protein>
    <submittedName>
        <fullName evidence="5">60s ribosomal protein l35</fullName>
    </submittedName>
</protein>
<dbReference type="OrthoDB" id="528635at2759"/>
<dbReference type="GO" id="GO:0003735">
    <property type="term" value="F:structural constituent of ribosome"/>
    <property type="evidence" value="ECO:0007669"/>
    <property type="project" value="InterPro"/>
</dbReference>
<gene>
    <name evidence="5" type="ORF">TI39_contig345g00038</name>
</gene>
<dbReference type="InterPro" id="IPR045059">
    <property type="entry name" value="Ribosomal_uL29_euk"/>
</dbReference>
<organism evidence="5 6">
    <name type="scientific">Zymoseptoria brevis</name>
    <dbReference type="NCBI Taxonomy" id="1047168"/>
    <lineage>
        <taxon>Eukaryota</taxon>
        <taxon>Fungi</taxon>
        <taxon>Dikarya</taxon>
        <taxon>Ascomycota</taxon>
        <taxon>Pezizomycotina</taxon>
        <taxon>Dothideomycetes</taxon>
        <taxon>Dothideomycetidae</taxon>
        <taxon>Mycosphaerellales</taxon>
        <taxon>Mycosphaerellaceae</taxon>
        <taxon>Zymoseptoria</taxon>
    </lineage>
</organism>
<evidence type="ECO:0000256" key="2">
    <source>
        <dbReference type="ARBA" id="ARBA00022980"/>
    </source>
</evidence>
<comment type="caution">
    <text evidence="5">The sequence shown here is derived from an EMBL/GenBank/DDBJ whole genome shotgun (WGS) entry which is preliminary data.</text>
</comment>
<dbReference type="FunFam" id="6.10.250.3450:FF:000001">
    <property type="entry name" value="60S ribosomal protein L35"/>
    <property type="match status" value="1"/>
</dbReference>
<keyword evidence="4" id="KW-0175">Coiled coil</keyword>
<dbReference type="FunFam" id="1.10.287.310:FF:000002">
    <property type="entry name" value="60S ribosomal protein L35"/>
    <property type="match status" value="1"/>
</dbReference>
<evidence type="ECO:0000256" key="1">
    <source>
        <dbReference type="ARBA" id="ARBA00009254"/>
    </source>
</evidence>
<dbReference type="InterPro" id="IPR001854">
    <property type="entry name" value="Ribosomal_uL29"/>
</dbReference>
<dbReference type="PANTHER" id="PTHR45722">
    <property type="entry name" value="60S RIBOSOMAL PROTEIN L35"/>
    <property type="match status" value="1"/>
</dbReference>
<dbReference type="NCBIfam" id="TIGR00012">
    <property type="entry name" value="L29"/>
    <property type="match status" value="1"/>
</dbReference>
<evidence type="ECO:0000256" key="3">
    <source>
        <dbReference type="ARBA" id="ARBA00023274"/>
    </source>
</evidence>
<dbReference type="GO" id="GO:0000463">
    <property type="term" value="P:maturation of LSU-rRNA from tricistronic rRNA transcript (SSU-rRNA, 5.8S rRNA, LSU-rRNA)"/>
    <property type="evidence" value="ECO:0007669"/>
    <property type="project" value="InterPro"/>
</dbReference>
<dbReference type="AlphaFoldDB" id="A0A0F4GSJ0"/>
<dbReference type="PANTHER" id="PTHR45722:SF2">
    <property type="entry name" value="LARGE RIBOSOMAL SUBUNIT PROTEIN UL29-RELATED"/>
    <property type="match status" value="1"/>
</dbReference>
<evidence type="ECO:0000313" key="6">
    <source>
        <dbReference type="Proteomes" id="UP000033647"/>
    </source>
</evidence>
<dbReference type="EMBL" id="LAFY01000337">
    <property type="protein sequence ID" value="KJX99987.1"/>
    <property type="molecule type" value="Genomic_DNA"/>
</dbReference>
<dbReference type="GO" id="GO:0006412">
    <property type="term" value="P:translation"/>
    <property type="evidence" value="ECO:0007669"/>
    <property type="project" value="InterPro"/>
</dbReference>
<dbReference type="InterPro" id="IPR036049">
    <property type="entry name" value="Ribosomal_uL29_sf"/>
</dbReference>
<keyword evidence="6" id="KW-1185">Reference proteome</keyword>
<dbReference type="SUPFAM" id="SSF46561">
    <property type="entry name" value="Ribosomal protein L29 (L29p)"/>
    <property type="match status" value="1"/>
</dbReference>
<comment type="similarity">
    <text evidence="1">Belongs to the universal ribosomal protein uL29 family.</text>
</comment>
<dbReference type="Pfam" id="PF00831">
    <property type="entry name" value="Ribosomal_L29"/>
    <property type="match status" value="1"/>
</dbReference>
<accession>A0A0F4GSJ0</accession>
<dbReference type="Gene3D" id="1.10.287.310">
    <property type="match status" value="1"/>
</dbReference>
<keyword evidence="3" id="KW-0687">Ribonucleoprotein</keyword>
<proteinExistence type="inferred from homology"/>
<dbReference type="STRING" id="1047168.A0A0F4GSJ0"/>
<feature type="coiled-coil region" evidence="4">
    <location>
        <begin position="10"/>
        <end position="37"/>
    </location>
</feature>
<evidence type="ECO:0000313" key="5">
    <source>
        <dbReference type="EMBL" id="KJX99987.1"/>
    </source>
</evidence>
<dbReference type="Proteomes" id="UP000033647">
    <property type="component" value="Unassembled WGS sequence"/>
</dbReference>
<dbReference type="HAMAP" id="MF_00374">
    <property type="entry name" value="Ribosomal_uL29"/>
    <property type="match status" value="1"/>
</dbReference>